<dbReference type="Pfam" id="PF03969">
    <property type="entry name" value="AFG1_ATPase"/>
    <property type="match status" value="1"/>
</dbReference>
<gene>
    <name evidence="4" type="primary">RvY_02591-1</name>
    <name evidence="4" type="synonym">RvY_02591.1</name>
    <name evidence="4" type="ORF">RvY_02591</name>
</gene>
<dbReference type="EMBL" id="BDGG01000001">
    <property type="protein sequence ID" value="GAU90127.1"/>
    <property type="molecule type" value="Genomic_DNA"/>
</dbReference>
<comment type="caution">
    <text evidence="4">The sequence shown here is derived from an EMBL/GenBank/DDBJ whole genome shotgun (WGS) entry which is preliminary data.</text>
</comment>
<dbReference type="PANTHER" id="PTHR12169">
    <property type="entry name" value="ATPASE N2B"/>
    <property type="match status" value="1"/>
</dbReference>
<evidence type="ECO:0000256" key="3">
    <source>
        <dbReference type="ARBA" id="ARBA00022840"/>
    </source>
</evidence>
<accession>A0A1D1USA3</accession>
<evidence type="ECO:0000313" key="4">
    <source>
        <dbReference type="EMBL" id="GAU90127.1"/>
    </source>
</evidence>
<dbReference type="InterPro" id="IPR005654">
    <property type="entry name" value="ATPase_AFG1-like"/>
</dbReference>
<organism evidence="4 5">
    <name type="scientific">Ramazzottius varieornatus</name>
    <name type="common">Water bear</name>
    <name type="synonym">Tardigrade</name>
    <dbReference type="NCBI Taxonomy" id="947166"/>
    <lineage>
        <taxon>Eukaryota</taxon>
        <taxon>Metazoa</taxon>
        <taxon>Ecdysozoa</taxon>
        <taxon>Tardigrada</taxon>
        <taxon>Eutardigrada</taxon>
        <taxon>Parachela</taxon>
        <taxon>Hypsibioidea</taxon>
        <taxon>Ramazzottiidae</taxon>
        <taxon>Ramazzottius</taxon>
    </lineage>
</organism>
<dbReference type="GO" id="GO:0005739">
    <property type="term" value="C:mitochondrion"/>
    <property type="evidence" value="ECO:0007669"/>
    <property type="project" value="TreeGrafter"/>
</dbReference>
<name>A0A1D1USA3_RAMVA</name>
<keyword evidence="3" id="KW-0067">ATP-binding</keyword>
<dbReference type="PANTHER" id="PTHR12169:SF6">
    <property type="entry name" value="AFG1-LIKE ATPASE"/>
    <property type="match status" value="1"/>
</dbReference>
<proteinExistence type="inferred from homology"/>
<dbReference type="OrthoDB" id="548867at2759"/>
<evidence type="ECO:0000256" key="1">
    <source>
        <dbReference type="ARBA" id="ARBA00010322"/>
    </source>
</evidence>
<sequence length="335" mass="38165">MILGIHRFKQNLPRSTDMKKEFSYDPIAAVARELSAAEQLLCFDEFQARHSLLILCILGVWYPDVSSQVTDIADAMILRRLFTLLFESRVIVVATSNRPPDDLYKNGLQRAQFVPFIAVLKEYCRVLSLNSGIDYRTISMGGSRKSNYFLTTEPDSVRAVDRIFKTLTATQNDVVRPRKIRIKGREVDFAKTCGKILDATFEELCVRTLGTIDYVFLCQTFDTFIIRNVPVMSLKVRDPLRRFISLIDTLYDQKTKLVVLADVPAMDLFQADTEASNPDEKSGNVLMDDLKFGYADENAKASIFTGDEELFAVGRTVSRLLEMQREEYWVQASKS</sequence>
<dbReference type="Proteomes" id="UP000186922">
    <property type="component" value="Unassembled WGS sequence"/>
</dbReference>
<dbReference type="STRING" id="947166.A0A1D1USA3"/>
<comment type="similarity">
    <text evidence="1">Belongs to the AFG1 ATPase family.</text>
</comment>
<dbReference type="Gene3D" id="3.40.50.300">
    <property type="entry name" value="P-loop containing nucleotide triphosphate hydrolases"/>
    <property type="match status" value="1"/>
</dbReference>
<dbReference type="GO" id="GO:0016887">
    <property type="term" value="F:ATP hydrolysis activity"/>
    <property type="evidence" value="ECO:0007669"/>
    <property type="project" value="InterPro"/>
</dbReference>
<dbReference type="NCBIfam" id="NF040713">
    <property type="entry name" value="ZapE"/>
    <property type="match status" value="1"/>
</dbReference>
<dbReference type="AlphaFoldDB" id="A0A1D1USA3"/>
<dbReference type="GO" id="GO:0005524">
    <property type="term" value="F:ATP binding"/>
    <property type="evidence" value="ECO:0007669"/>
    <property type="project" value="UniProtKB-KW"/>
</dbReference>
<evidence type="ECO:0000313" key="5">
    <source>
        <dbReference type="Proteomes" id="UP000186922"/>
    </source>
</evidence>
<reference evidence="4 5" key="1">
    <citation type="journal article" date="2016" name="Nat. Commun.">
        <title>Extremotolerant tardigrade genome and improved radiotolerance of human cultured cells by tardigrade-unique protein.</title>
        <authorList>
            <person name="Hashimoto T."/>
            <person name="Horikawa D.D."/>
            <person name="Saito Y."/>
            <person name="Kuwahara H."/>
            <person name="Kozuka-Hata H."/>
            <person name="Shin-I T."/>
            <person name="Minakuchi Y."/>
            <person name="Ohishi K."/>
            <person name="Motoyama A."/>
            <person name="Aizu T."/>
            <person name="Enomoto A."/>
            <person name="Kondo K."/>
            <person name="Tanaka S."/>
            <person name="Hara Y."/>
            <person name="Koshikawa S."/>
            <person name="Sagara H."/>
            <person name="Miura T."/>
            <person name="Yokobori S."/>
            <person name="Miyagawa K."/>
            <person name="Suzuki Y."/>
            <person name="Kubo T."/>
            <person name="Oyama M."/>
            <person name="Kohara Y."/>
            <person name="Fujiyama A."/>
            <person name="Arakawa K."/>
            <person name="Katayama T."/>
            <person name="Toyoda A."/>
            <person name="Kunieda T."/>
        </authorList>
    </citation>
    <scope>NUCLEOTIDE SEQUENCE [LARGE SCALE GENOMIC DNA]</scope>
    <source>
        <strain evidence="4 5">YOKOZUNA-1</strain>
    </source>
</reference>
<evidence type="ECO:0000256" key="2">
    <source>
        <dbReference type="ARBA" id="ARBA00022741"/>
    </source>
</evidence>
<keyword evidence="2" id="KW-0547">Nucleotide-binding</keyword>
<keyword evidence="5" id="KW-1185">Reference proteome</keyword>
<protein>
    <submittedName>
        <fullName evidence="4">Uncharacterized protein</fullName>
    </submittedName>
</protein>
<dbReference type="InterPro" id="IPR027417">
    <property type="entry name" value="P-loop_NTPase"/>
</dbReference>